<keyword evidence="4 12" id="KW-0808">Transferase</keyword>
<dbReference type="InterPro" id="IPR001980">
    <property type="entry name" value="PPAT"/>
</dbReference>
<dbReference type="InterPro" id="IPR014729">
    <property type="entry name" value="Rossmann-like_a/b/a_fold"/>
</dbReference>
<dbReference type="EMBL" id="JAGVWE010000002">
    <property type="protein sequence ID" value="MBS3062779.1"/>
    <property type="molecule type" value="Genomic_DNA"/>
</dbReference>
<dbReference type="CDD" id="cd02163">
    <property type="entry name" value="PPAT"/>
    <property type="match status" value="1"/>
</dbReference>
<organism evidence="12 14">
    <name type="scientific">Candidatus Iainarchaeum sp</name>
    <dbReference type="NCBI Taxonomy" id="3101447"/>
    <lineage>
        <taxon>Archaea</taxon>
        <taxon>Candidatus Iainarchaeota</taxon>
        <taxon>Candidatus Iainarchaeia</taxon>
        <taxon>Candidatus Iainarchaeales</taxon>
        <taxon>Candidatus Iainarchaeaceae</taxon>
        <taxon>Candidatus Iainarchaeum</taxon>
    </lineage>
</organism>
<accession>A0A7J4JG75</accession>
<feature type="domain" description="Cytidyltransferase-like" evidence="11">
    <location>
        <begin position="8"/>
        <end position="136"/>
    </location>
</feature>
<dbReference type="GO" id="GO:0015937">
    <property type="term" value="P:coenzyme A biosynthetic process"/>
    <property type="evidence" value="ECO:0007669"/>
    <property type="project" value="UniProtKB-KW"/>
</dbReference>
<evidence type="ECO:0000256" key="6">
    <source>
        <dbReference type="ARBA" id="ARBA00022741"/>
    </source>
</evidence>
<sequence>MTQQRIAVYPGTFDPVTLGHLDVIQRALKLFDGLIVAVADGPHKKPFFPLSERLAMVEESVAGLDRITVKPLKGLLVDFARENQAQVVVRGLRAVSDFEDEFQMATVNRRLGPGLETVFVMTSEKFFYLSSSVVRELAFLGGNVGDFVPAPVAERLKNRRKQV</sequence>
<comment type="caution">
    <text evidence="12">The sequence shown here is derived from an EMBL/GenBank/DDBJ whole genome shotgun (WGS) entry which is preliminary data.</text>
</comment>
<keyword evidence="9" id="KW-0173">Coenzyme A biosynthesis</keyword>
<dbReference type="PANTHER" id="PTHR21342:SF1">
    <property type="entry name" value="PHOSPHOPANTETHEINE ADENYLYLTRANSFERASE"/>
    <property type="match status" value="1"/>
</dbReference>
<dbReference type="Pfam" id="PF01467">
    <property type="entry name" value="CTP_transf_like"/>
    <property type="match status" value="1"/>
</dbReference>
<evidence type="ECO:0000313" key="14">
    <source>
        <dbReference type="Proteomes" id="UP000564964"/>
    </source>
</evidence>
<evidence type="ECO:0000256" key="9">
    <source>
        <dbReference type="ARBA" id="ARBA00022993"/>
    </source>
</evidence>
<dbReference type="NCBIfam" id="TIGR01510">
    <property type="entry name" value="coaD_prev_kdtB"/>
    <property type="match status" value="1"/>
</dbReference>
<dbReference type="PRINTS" id="PR01020">
    <property type="entry name" value="LPSBIOSNTHSS"/>
</dbReference>
<dbReference type="GO" id="GO:0004595">
    <property type="term" value="F:pantetheine-phosphate adenylyltransferase activity"/>
    <property type="evidence" value="ECO:0007669"/>
    <property type="project" value="UniProtKB-EC"/>
</dbReference>
<dbReference type="SUPFAM" id="SSF52374">
    <property type="entry name" value="Nucleotidylyl transferase"/>
    <property type="match status" value="1"/>
</dbReference>
<reference evidence="14" key="1">
    <citation type="journal article" date="2020" name="bioRxiv">
        <title>A rank-normalized archaeal taxonomy based on genome phylogeny resolves widespread incomplete and uneven classifications.</title>
        <authorList>
            <person name="Rinke C."/>
            <person name="Chuvochina M."/>
            <person name="Mussig A.J."/>
            <person name="Chaumeil P.-A."/>
            <person name="Waite D.W."/>
            <person name="Whitman W.B."/>
            <person name="Parks D.H."/>
            <person name="Hugenholtz P."/>
        </authorList>
    </citation>
    <scope>NUCLEOTIDE SEQUENCE [LARGE SCALE GENOMIC DNA]</scope>
</reference>
<evidence type="ECO:0000256" key="4">
    <source>
        <dbReference type="ARBA" id="ARBA00022679"/>
    </source>
</evidence>
<keyword evidence="6" id="KW-0547">Nucleotide-binding</keyword>
<keyword evidence="7" id="KW-0067">ATP-binding</keyword>
<dbReference type="NCBIfam" id="TIGR00125">
    <property type="entry name" value="cyt_tran_rel"/>
    <property type="match status" value="1"/>
</dbReference>
<dbReference type="PANTHER" id="PTHR21342">
    <property type="entry name" value="PHOSPHOPANTETHEINE ADENYLYLTRANSFERASE"/>
    <property type="match status" value="1"/>
</dbReference>
<name>A0A7J4JG75_9ARCH</name>
<dbReference type="EC" id="2.7.7.3" evidence="1"/>
<evidence type="ECO:0000256" key="7">
    <source>
        <dbReference type="ARBA" id="ARBA00022840"/>
    </source>
</evidence>
<comment type="catalytic activity">
    <reaction evidence="10">
        <text>(R)-4'-phosphopantetheine + ATP + H(+) = 3'-dephospho-CoA + diphosphate</text>
        <dbReference type="Rhea" id="RHEA:19801"/>
        <dbReference type="ChEBI" id="CHEBI:15378"/>
        <dbReference type="ChEBI" id="CHEBI:30616"/>
        <dbReference type="ChEBI" id="CHEBI:33019"/>
        <dbReference type="ChEBI" id="CHEBI:57328"/>
        <dbReference type="ChEBI" id="CHEBI:61723"/>
        <dbReference type="EC" id="2.7.7.3"/>
    </reaction>
</comment>
<dbReference type="GO" id="GO:0005524">
    <property type="term" value="F:ATP binding"/>
    <property type="evidence" value="ECO:0007669"/>
    <property type="project" value="UniProtKB-KW"/>
</dbReference>
<evidence type="ECO:0000313" key="13">
    <source>
        <dbReference type="EMBL" id="MBS3062779.1"/>
    </source>
</evidence>
<reference evidence="13" key="3">
    <citation type="submission" date="2021-05" db="EMBL/GenBank/DDBJ databases">
        <title>Protein family content uncovers lineage relationships and bacterial pathway maintenance mechanisms in DPANN archaea.</title>
        <authorList>
            <person name="Castelle C.J."/>
            <person name="Meheust R."/>
            <person name="Jaffe A.L."/>
            <person name="Seitz K."/>
            <person name="Gong X."/>
            <person name="Baker B.J."/>
            <person name="Banfield J.F."/>
        </authorList>
    </citation>
    <scope>NUCLEOTIDE SEQUENCE</scope>
    <source>
        <strain evidence="13">RIFCSPLOWO2_01_FULL_58_19</strain>
    </source>
</reference>
<evidence type="ECO:0000256" key="10">
    <source>
        <dbReference type="ARBA" id="ARBA00029346"/>
    </source>
</evidence>
<evidence type="ECO:0000259" key="11">
    <source>
        <dbReference type="Pfam" id="PF01467"/>
    </source>
</evidence>
<proteinExistence type="inferred from homology"/>
<evidence type="ECO:0000256" key="2">
    <source>
        <dbReference type="ARBA" id="ARBA00013868"/>
    </source>
</evidence>
<dbReference type="Gene3D" id="3.40.50.620">
    <property type="entry name" value="HUPs"/>
    <property type="match status" value="1"/>
</dbReference>
<evidence type="ECO:0000256" key="3">
    <source>
        <dbReference type="ARBA" id="ARBA00022490"/>
    </source>
</evidence>
<evidence type="ECO:0000313" key="12">
    <source>
        <dbReference type="EMBL" id="HIH16708.1"/>
    </source>
</evidence>
<evidence type="ECO:0000256" key="1">
    <source>
        <dbReference type="ARBA" id="ARBA00012392"/>
    </source>
</evidence>
<evidence type="ECO:0000256" key="8">
    <source>
        <dbReference type="ARBA" id="ARBA00022842"/>
    </source>
</evidence>
<reference evidence="13" key="2">
    <citation type="submission" date="2021-03" db="EMBL/GenBank/DDBJ databases">
        <authorList>
            <person name="Jaffe A."/>
        </authorList>
    </citation>
    <scope>NUCLEOTIDE SEQUENCE</scope>
    <source>
        <strain evidence="13">RIFCSPLOWO2_01_FULL_58_19</strain>
    </source>
</reference>
<keyword evidence="5 12" id="KW-0548">Nucleotidyltransferase</keyword>
<keyword evidence="3" id="KW-0963">Cytoplasm</keyword>
<dbReference type="Proteomes" id="UP000564964">
    <property type="component" value="Unassembled WGS sequence"/>
</dbReference>
<evidence type="ECO:0000256" key="5">
    <source>
        <dbReference type="ARBA" id="ARBA00022695"/>
    </source>
</evidence>
<gene>
    <name evidence="12" type="primary">coaD</name>
    <name evidence="12" type="ORF">HA252_04855</name>
    <name evidence="13" type="ORF">J4203_02815</name>
</gene>
<dbReference type="Proteomes" id="UP000678237">
    <property type="component" value="Unassembled WGS sequence"/>
</dbReference>
<dbReference type="HAMAP" id="MF_00151">
    <property type="entry name" value="PPAT_bact"/>
    <property type="match status" value="1"/>
</dbReference>
<dbReference type="InterPro" id="IPR004821">
    <property type="entry name" value="Cyt_trans-like"/>
</dbReference>
<dbReference type="EMBL" id="DUGH01000118">
    <property type="protein sequence ID" value="HIH16708.1"/>
    <property type="molecule type" value="Genomic_DNA"/>
</dbReference>
<keyword evidence="8" id="KW-0460">Magnesium</keyword>
<dbReference type="AlphaFoldDB" id="A0A7J4JG75"/>
<protein>
    <recommendedName>
        <fullName evidence="2">Phosphopantetheine adenylyltransferase</fullName>
        <ecNumber evidence="1">2.7.7.3</ecNumber>
    </recommendedName>
</protein>